<comment type="catalytic activity">
    <reaction evidence="15">
        <text>Na(+)(in) = Na(+)(out)</text>
        <dbReference type="Rhea" id="RHEA:34963"/>
        <dbReference type="ChEBI" id="CHEBI:29101"/>
    </reaction>
</comment>
<dbReference type="Proteomes" id="UP001501920">
    <property type="component" value="Chromosome 15"/>
</dbReference>
<dbReference type="Pfam" id="PF02931">
    <property type="entry name" value="Neur_chan_LBD"/>
    <property type="match status" value="1"/>
</dbReference>
<evidence type="ECO:0000256" key="5">
    <source>
        <dbReference type="ARBA" id="ARBA00022989"/>
    </source>
</evidence>
<keyword evidence="1 18" id="KW-0813">Transport</keyword>
<evidence type="ECO:0000313" key="22">
    <source>
        <dbReference type="Proteomes" id="UP001501920"/>
    </source>
</evidence>
<evidence type="ECO:0000256" key="7">
    <source>
        <dbReference type="ARBA" id="ARBA00023065"/>
    </source>
</evidence>
<keyword evidence="2" id="KW-1003">Cell membrane</keyword>
<keyword evidence="22" id="KW-1185">Reference proteome</keyword>
<dbReference type="InterPro" id="IPR036734">
    <property type="entry name" value="Neur_chan_lig-bd_sf"/>
</dbReference>
<dbReference type="GO" id="GO:0005230">
    <property type="term" value="F:extracellular ligand-gated monoatomic ion channel activity"/>
    <property type="evidence" value="ECO:0007669"/>
    <property type="project" value="InterPro"/>
</dbReference>
<feature type="domain" description="Neurotransmitter-gated ion-channel transmembrane" evidence="20">
    <location>
        <begin position="167"/>
        <end position="285"/>
    </location>
</feature>
<dbReference type="PRINTS" id="PR00252">
    <property type="entry name" value="NRIONCHANNEL"/>
</dbReference>
<evidence type="ECO:0000259" key="19">
    <source>
        <dbReference type="Pfam" id="PF02931"/>
    </source>
</evidence>
<comment type="similarity">
    <text evidence="18">Belongs to the ligand-gated ion channel (TC 1.A.9) family.</text>
</comment>
<comment type="subcellular location">
    <subcellularLocation>
        <location evidence="13">Postsynaptic cell membrane</location>
        <topology evidence="13">Multi-pass membrane protein</topology>
    </subcellularLocation>
</comment>
<evidence type="ECO:0000256" key="11">
    <source>
        <dbReference type="ARBA" id="ARBA00023286"/>
    </source>
</evidence>
<keyword evidence="8 18" id="KW-0472">Membrane</keyword>
<evidence type="ECO:0000256" key="14">
    <source>
        <dbReference type="ARBA" id="ARBA00034430"/>
    </source>
</evidence>
<evidence type="ECO:0000313" key="21">
    <source>
        <dbReference type="Ensembl" id="ENSPNAP00000075884.1"/>
    </source>
</evidence>
<dbReference type="CDD" id="cd19063">
    <property type="entry name" value="LGIC_TM_5-HT3"/>
    <property type="match status" value="1"/>
</dbReference>
<dbReference type="GO" id="GO:0045211">
    <property type="term" value="C:postsynaptic membrane"/>
    <property type="evidence" value="ECO:0007669"/>
    <property type="project" value="UniProtKB-SubCell"/>
</dbReference>
<evidence type="ECO:0000256" key="18">
    <source>
        <dbReference type="RuleBase" id="RU000687"/>
    </source>
</evidence>
<sequence length="380" mass="42998">MDPHRAGAIWVVGHSQHCSNTDVVVVHSSAAGVFKHLSVWTESSPPTKNIHWDPSECGTERISLPRTSVWIPDIVINEFMDENKVPATFYLYVNHMGQVTDSLPFHVISSCNLDIYTFPFDTQNCSYTFNSYLHTSELKHIICVSDWTMSAGQIVLRRKAAVYVVNLLLPSCFLVALDVFSFLLPPQHVDRSAFKMTLILGYTVFLLLMNDLLPVTGNNIPLINVFLSVCLALMVGSLIETILVTNLLSGSAAYPRLPLWLRALLQRGARLVCLNKNSKAEENSRELSTLSVRTGDIGDTAPESGHPELLQELRNVSRDLVSIRLKVEDHLKTDEQTEEWIHLGLVIDRILFNFYIIFITMSFIMILVLWLSWYNKHNQT</sequence>
<keyword evidence="11" id="KW-1071">Ligand-gated ion channel</keyword>
<protein>
    <recommendedName>
        <fullName evidence="23">5-hydroxytryptamine receptor 3A-like</fullName>
    </recommendedName>
</protein>
<dbReference type="Pfam" id="PF02932">
    <property type="entry name" value="Neur_chan_memb"/>
    <property type="match status" value="1"/>
</dbReference>
<evidence type="ECO:0000256" key="16">
    <source>
        <dbReference type="ARBA" id="ARBA00036634"/>
    </source>
</evidence>
<evidence type="ECO:0000256" key="3">
    <source>
        <dbReference type="ARBA" id="ARBA00022692"/>
    </source>
</evidence>
<dbReference type="SUPFAM" id="SSF63712">
    <property type="entry name" value="Nicotinic receptor ligand binding domain-like"/>
    <property type="match status" value="1"/>
</dbReference>
<evidence type="ECO:0000256" key="13">
    <source>
        <dbReference type="ARBA" id="ARBA00034104"/>
    </source>
</evidence>
<keyword evidence="4" id="KW-0732">Signal</keyword>
<dbReference type="GO" id="GO:0004888">
    <property type="term" value="F:transmembrane signaling receptor activity"/>
    <property type="evidence" value="ECO:0007669"/>
    <property type="project" value="InterPro"/>
</dbReference>
<evidence type="ECO:0000256" key="12">
    <source>
        <dbReference type="ARBA" id="ARBA00023303"/>
    </source>
</evidence>
<evidence type="ECO:0000256" key="4">
    <source>
        <dbReference type="ARBA" id="ARBA00022729"/>
    </source>
</evidence>
<dbReference type="Gene3D" id="1.20.58.390">
    <property type="entry name" value="Neurotransmitter-gated ion-channel transmembrane domain"/>
    <property type="match status" value="1"/>
</dbReference>
<comment type="function">
    <text evidence="17">Forms serotonin (5-hydroxytryptamine/5-HT3)-activated cation-selective channel complexes, which when activated cause fast, depolarizing responses in neurons.</text>
</comment>
<reference evidence="21" key="2">
    <citation type="submission" date="2025-08" db="UniProtKB">
        <authorList>
            <consortium name="Ensembl"/>
        </authorList>
    </citation>
    <scope>IDENTIFICATION</scope>
</reference>
<evidence type="ECO:0000256" key="2">
    <source>
        <dbReference type="ARBA" id="ARBA00022475"/>
    </source>
</evidence>
<feature type="transmembrane region" description="Helical" evidence="18">
    <location>
        <begin position="225"/>
        <end position="248"/>
    </location>
</feature>
<dbReference type="Gene3D" id="2.70.170.10">
    <property type="entry name" value="Neurotransmitter-gated ion-channel ligand-binding domain"/>
    <property type="match status" value="1"/>
</dbReference>
<accession>A0AAR2LMB2</accession>
<dbReference type="GeneTree" id="ENSGT00940000164924"/>
<feature type="domain" description="Neurotransmitter-gated ion-channel ligand-binding" evidence="19">
    <location>
        <begin position="46"/>
        <end position="137"/>
    </location>
</feature>
<proteinExistence type="inferred from homology"/>
<dbReference type="AlphaFoldDB" id="A0AAR2LMB2"/>
<keyword evidence="6" id="KW-0770">Synapse</keyword>
<keyword evidence="12 18" id="KW-0407">Ion channel</keyword>
<evidence type="ECO:0000259" key="20">
    <source>
        <dbReference type="Pfam" id="PF02932"/>
    </source>
</evidence>
<dbReference type="InterPro" id="IPR038050">
    <property type="entry name" value="Neuro_actylchol_rec"/>
</dbReference>
<name>A0AAR2LMB2_PYGNA</name>
<evidence type="ECO:0000256" key="9">
    <source>
        <dbReference type="ARBA" id="ARBA00023170"/>
    </source>
</evidence>
<dbReference type="InterPro" id="IPR036719">
    <property type="entry name" value="Neuro-gated_channel_TM_sf"/>
</dbReference>
<evidence type="ECO:0008006" key="23">
    <source>
        <dbReference type="Google" id="ProtNLM"/>
    </source>
</evidence>
<keyword evidence="9" id="KW-0675">Receptor</keyword>
<keyword evidence="5 18" id="KW-1133">Transmembrane helix</keyword>
<dbReference type="InterPro" id="IPR006029">
    <property type="entry name" value="Neurotrans-gated_channel_TM"/>
</dbReference>
<evidence type="ECO:0000256" key="15">
    <source>
        <dbReference type="ARBA" id="ARBA00036239"/>
    </source>
</evidence>
<dbReference type="SUPFAM" id="SSF90112">
    <property type="entry name" value="Neurotransmitter-gated ion-channel transmembrane pore"/>
    <property type="match status" value="1"/>
</dbReference>
<evidence type="ECO:0000256" key="1">
    <source>
        <dbReference type="ARBA" id="ARBA00022448"/>
    </source>
</evidence>
<feature type="transmembrane region" description="Helical" evidence="18">
    <location>
        <begin position="350"/>
        <end position="373"/>
    </location>
</feature>
<evidence type="ECO:0000256" key="10">
    <source>
        <dbReference type="ARBA" id="ARBA00023257"/>
    </source>
</evidence>
<comment type="catalytic activity">
    <reaction evidence="16">
        <text>Ca(2+)(in) = Ca(2+)(out)</text>
        <dbReference type="Rhea" id="RHEA:29671"/>
        <dbReference type="ChEBI" id="CHEBI:29108"/>
    </reaction>
</comment>
<dbReference type="PANTHER" id="PTHR18945">
    <property type="entry name" value="NEUROTRANSMITTER GATED ION CHANNEL"/>
    <property type="match status" value="1"/>
</dbReference>
<dbReference type="Ensembl" id="ENSPNAT00000075417.1">
    <property type="protein sequence ID" value="ENSPNAP00000075884.1"/>
    <property type="gene ID" value="ENSPNAG00000036618.1"/>
</dbReference>
<feature type="transmembrane region" description="Helical" evidence="18">
    <location>
        <begin position="160"/>
        <end position="184"/>
    </location>
</feature>
<keyword evidence="7 18" id="KW-0406">Ion transport</keyword>
<dbReference type="InterPro" id="IPR049944">
    <property type="entry name" value="LGIC_TM_5-HT3"/>
</dbReference>
<feature type="transmembrane region" description="Helical" evidence="18">
    <location>
        <begin position="196"/>
        <end position="213"/>
    </location>
</feature>
<dbReference type="InterPro" id="IPR006202">
    <property type="entry name" value="Neur_chan_lig-bd"/>
</dbReference>
<dbReference type="PROSITE" id="PS00236">
    <property type="entry name" value="NEUROTR_ION_CHANNEL"/>
    <property type="match status" value="1"/>
</dbReference>
<dbReference type="InterPro" id="IPR006201">
    <property type="entry name" value="Neur_channel"/>
</dbReference>
<evidence type="ECO:0000256" key="17">
    <source>
        <dbReference type="ARBA" id="ARBA00037540"/>
    </source>
</evidence>
<reference evidence="21 22" key="1">
    <citation type="submission" date="2020-10" db="EMBL/GenBank/DDBJ databases">
        <title>Pygocentrus nattereri (red-bellied piranha) genome, fPygNat1, primary haplotype.</title>
        <authorList>
            <person name="Myers G."/>
            <person name="Meyer A."/>
            <person name="Karagic N."/>
            <person name="Pippel M."/>
            <person name="Winkler S."/>
            <person name="Tracey A."/>
            <person name="Wood J."/>
            <person name="Formenti G."/>
            <person name="Howe K."/>
            <person name="Fedrigo O."/>
            <person name="Jarvis E.D."/>
        </authorList>
    </citation>
    <scope>NUCLEOTIDE SEQUENCE [LARGE SCALE GENOMIC DNA]</scope>
</reference>
<organism evidence="21 22">
    <name type="scientific">Pygocentrus nattereri</name>
    <name type="common">Red-bellied piranha</name>
    <dbReference type="NCBI Taxonomy" id="42514"/>
    <lineage>
        <taxon>Eukaryota</taxon>
        <taxon>Metazoa</taxon>
        <taxon>Chordata</taxon>
        <taxon>Craniata</taxon>
        <taxon>Vertebrata</taxon>
        <taxon>Euteleostomi</taxon>
        <taxon>Actinopterygii</taxon>
        <taxon>Neopterygii</taxon>
        <taxon>Teleostei</taxon>
        <taxon>Ostariophysi</taxon>
        <taxon>Characiformes</taxon>
        <taxon>Characoidei</taxon>
        <taxon>Pygocentrus</taxon>
    </lineage>
</organism>
<evidence type="ECO:0000256" key="8">
    <source>
        <dbReference type="ARBA" id="ARBA00023136"/>
    </source>
</evidence>
<keyword evidence="3 18" id="KW-0812">Transmembrane</keyword>
<evidence type="ECO:0000256" key="6">
    <source>
        <dbReference type="ARBA" id="ARBA00023018"/>
    </source>
</evidence>
<comment type="catalytic activity">
    <reaction evidence="14">
        <text>K(+)(in) = K(+)(out)</text>
        <dbReference type="Rhea" id="RHEA:29463"/>
        <dbReference type="ChEBI" id="CHEBI:29103"/>
    </reaction>
</comment>
<dbReference type="InterPro" id="IPR018000">
    <property type="entry name" value="Neurotransmitter_ion_chnl_CS"/>
</dbReference>
<reference evidence="21" key="3">
    <citation type="submission" date="2025-09" db="UniProtKB">
        <authorList>
            <consortium name="Ensembl"/>
        </authorList>
    </citation>
    <scope>IDENTIFICATION</scope>
</reference>
<keyword evidence="10" id="KW-0628">Postsynaptic cell membrane</keyword>